<feature type="transmembrane region" description="Helical" evidence="7">
    <location>
        <begin position="37"/>
        <end position="56"/>
    </location>
</feature>
<keyword evidence="6 7" id="KW-0472">Membrane</keyword>
<evidence type="ECO:0000256" key="1">
    <source>
        <dbReference type="ARBA" id="ARBA00004651"/>
    </source>
</evidence>
<keyword evidence="4 7" id="KW-0812">Transmembrane</keyword>
<dbReference type="AlphaFoldDB" id="A0A831RMP1"/>
<reference evidence="8" key="1">
    <citation type="journal article" date="2020" name="mSystems">
        <title>Genome- and Community-Level Interaction Insights into Carbon Utilization and Element Cycling Functions of Hydrothermarchaeota in Hydrothermal Sediment.</title>
        <authorList>
            <person name="Zhou Z."/>
            <person name="Liu Y."/>
            <person name="Xu W."/>
            <person name="Pan J."/>
            <person name="Luo Z.H."/>
            <person name="Li M."/>
        </authorList>
    </citation>
    <scope>NUCLEOTIDE SEQUENCE [LARGE SCALE GENOMIC DNA]</scope>
    <source>
        <strain evidence="8">HyVt-443</strain>
    </source>
</reference>
<dbReference type="GO" id="GO:0005886">
    <property type="term" value="C:plasma membrane"/>
    <property type="evidence" value="ECO:0007669"/>
    <property type="project" value="UniProtKB-SubCell"/>
</dbReference>
<dbReference type="PANTHER" id="PTHR30250:SF10">
    <property type="entry name" value="LIPOPOLYSACCHARIDE BIOSYNTHESIS PROTEIN WZXC"/>
    <property type="match status" value="1"/>
</dbReference>
<feature type="transmembrane region" description="Helical" evidence="7">
    <location>
        <begin position="318"/>
        <end position="338"/>
    </location>
</feature>
<feature type="transmembrane region" description="Helical" evidence="7">
    <location>
        <begin position="110"/>
        <end position="131"/>
    </location>
</feature>
<feature type="transmembrane region" description="Helical" evidence="7">
    <location>
        <begin position="167"/>
        <end position="186"/>
    </location>
</feature>
<dbReference type="PANTHER" id="PTHR30250">
    <property type="entry name" value="PST FAMILY PREDICTED COLANIC ACID TRANSPORTER"/>
    <property type="match status" value="1"/>
</dbReference>
<keyword evidence="5 7" id="KW-1133">Transmembrane helix</keyword>
<evidence type="ECO:0000256" key="4">
    <source>
        <dbReference type="ARBA" id="ARBA00022692"/>
    </source>
</evidence>
<proteinExistence type="inferred from homology"/>
<gene>
    <name evidence="8" type="ORF">ENI96_07255</name>
</gene>
<feature type="transmembrane region" description="Helical" evidence="7">
    <location>
        <begin position="350"/>
        <end position="377"/>
    </location>
</feature>
<dbReference type="Pfam" id="PF13440">
    <property type="entry name" value="Polysacc_synt_3"/>
    <property type="match status" value="1"/>
</dbReference>
<dbReference type="InterPro" id="IPR050833">
    <property type="entry name" value="Poly_Biosynth_Transport"/>
</dbReference>
<dbReference type="CDD" id="cd13127">
    <property type="entry name" value="MATE_tuaB_like"/>
    <property type="match status" value="1"/>
</dbReference>
<evidence type="ECO:0000313" key="8">
    <source>
        <dbReference type="EMBL" id="HEB96211.1"/>
    </source>
</evidence>
<evidence type="ECO:0000256" key="3">
    <source>
        <dbReference type="ARBA" id="ARBA00022475"/>
    </source>
</evidence>
<feature type="transmembrane region" description="Helical" evidence="7">
    <location>
        <begin position="287"/>
        <end position="312"/>
    </location>
</feature>
<name>A0A831RMP1_9GAMM</name>
<accession>A0A831RMP1</accession>
<feature type="transmembrane region" description="Helical" evidence="7">
    <location>
        <begin position="77"/>
        <end position="98"/>
    </location>
</feature>
<comment type="caution">
    <text evidence="8">The sequence shown here is derived from an EMBL/GenBank/DDBJ whole genome shotgun (WGS) entry which is preliminary data.</text>
</comment>
<dbReference type="EMBL" id="DRKP01000082">
    <property type="protein sequence ID" value="HEB96211.1"/>
    <property type="molecule type" value="Genomic_DNA"/>
</dbReference>
<sequence>MNLRASMFWSYLNQYGAMAIQFVSSIILARLLMPEEIGIFSVAISFVALGQMLRDFGIGEYLIQEKDISQEKIRTGFTLSLLLSWTLGIVLLLLTKPISDFYGQPGLEKILPLIAFNFFLIPFGAITLALLRKEMRFDLIMRIQLLSSLVQPVVSILLAYHDFSYMSLAWGSVAGTATSVLMSQFYRRDRLSFSLTLSNWRSVVGYGSYNTITNLSSSLGTSAPDLIIGKVLDMHYVGIFNRGLGLLNMVRNLVIGGIKPILLPHFSKKHLEGDEVLSTSFLDMTDVLLFIFWPILGYIAIFSQEIILILFGENWIEASPVLAVLCIGSIFGTTIAFSPELFKASGNIKILTYISSSFSIIRVIFVLAGSMIGFIWIPYLWAFVS</sequence>
<feature type="transmembrane region" description="Helical" evidence="7">
    <location>
        <begin position="143"/>
        <end position="161"/>
    </location>
</feature>
<feature type="transmembrane region" description="Helical" evidence="7">
    <location>
        <begin position="12"/>
        <end position="31"/>
    </location>
</feature>
<organism evidence="8">
    <name type="scientific">Sedimenticola thiotaurini</name>
    <dbReference type="NCBI Taxonomy" id="1543721"/>
    <lineage>
        <taxon>Bacteria</taxon>
        <taxon>Pseudomonadati</taxon>
        <taxon>Pseudomonadota</taxon>
        <taxon>Gammaproteobacteria</taxon>
        <taxon>Chromatiales</taxon>
        <taxon>Sedimenticolaceae</taxon>
        <taxon>Sedimenticola</taxon>
    </lineage>
</organism>
<keyword evidence="3" id="KW-1003">Cell membrane</keyword>
<evidence type="ECO:0000256" key="7">
    <source>
        <dbReference type="SAM" id="Phobius"/>
    </source>
</evidence>
<feature type="non-terminal residue" evidence="8">
    <location>
        <position position="385"/>
    </location>
</feature>
<comment type="similarity">
    <text evidence="2">Belongs to the polysaccharide synthase family.</text>
</comment>
<protein>
    <submittedName>
        <fullName evidence="8">Lipopolysaccharide biosynthesis protein</fullName>
    </submittedName>
</protein>
<evidence type="ECO:0000256" key="5">
    <source>
        <dbReference type="ARBA" id="ARBA00022989"/>
    </source>
</evidence>
<dbReference type="Proteomes" id="UP000886251">
    <property type="component" value="Unassembled WGS sequence"/>
</dbReference>
<evidence type="ECO:0000256" key="2">
    <source>
        <dbReference type="ARBA" id="ARBA00007430"/>
    </source>
</evidence>
<evidence type="ECO:0000256" key="6">
    <source>
        <dbReference type="ARBA" id="ARBA00023136"/>
    </source>
</evidence>
<comment type="subcellular location">
    <subcellularLocation>
        <location evidence="1">Cell membrane</location>
        <topology evidence="1">Multi-pass membrane protein</topology>
    </subcellularLocation>
</comment>